<evidence type="ECO:0000313" key="2">
    <source>
        <dbReference type="Proteomes" id="UP000000305"/>
    </source>
</evidence>
<dbReference type="AlphaFoldDB" id="E9I1D0"/>
<feature type="non-terminal residue" evidence="1">
    <location>
        <position position="1"/>
    </location>
</feature>
<protein>
    <recommendedName>
        <fullName evidence="3">Integrase catalytic domain-containing protein</fullName>
    </recommendedName>
</protein>
<sequence>HVTSSPEFPQSNGPTERHILTVNMTMLKMFQDGKTLREVLAAIRLTPVSSQLPSPSLLLQGRHLHGSLP</sequence>
<gene>
    <name evidence="1" type="ORF">DAPPUDRAFT_17139</name>
</gene>
<dbReference type="InParanoid" id="E9I1D0"/>
<organism evidence="1 2">
    <name type="scientific">Daphnia pulex</name>
    <name type="common">Water flea</name>
    <dbReference type="NCBI Taxonomy" id="6669"/>
    <lineage>
        <taxon>Eukaryota</taxon>
        <taxon>Metazoa</taxon>
        <taxon>Ecdysozoa</taxon>
        <taxon>Arthropoda</taxon>
        <taxon>Crustacea</taxon>
        <taxon>Branchiopoda</taxon>
        <taxon>Diplostraca</taxon>
        <taxon>Cladocera</taxon>
        <taxon>Anomopoda</taxon>
        <taxon>Daphniidae</taxon>
        <taxon>Daphnia</taxon>
    </lineage>
</organism>
<dbReference type="GO" id="GO:0003676">
    <property type="term" value="F:nucleic acid binding"/>
    <property type="evidence" value="ECO:0007669"/>
    <property type="project" value="InterPro"/>
</dbReference>
<evidence type="ECO:0000313" key="1">
    <source>
        <dbReference type="EMBL" id="EFX62200.1"/>
    </source>
</evidence>
<dbReference type="Gene3D" id="3.30.420.10">
    <property type="entry name" value="Ribonuclease H-like superfamily/Ribonuclease H"/>
    <property type="match status" value="1"/>
</dbReference>
<name>E9I1D0_DAPPU</name>
<dbReference type="OMA" id="NGPTERH"/>
<dbReference type="OrthoDB" id="2286242at2759"/>
<dbReference type="HOGENOM" id="CLU_2783165_0_0_1"/>
<keyword evidence="2" id="KW-1185">Reference proteome</keyword>
<dbReference type="EMBL" id="GL733761">
    <property type="protein sequence ID" value="EFX62200.1"/>
    <property type="molecule type" value="Genomic_DNA"/>
</dbReference>
<dbReference type="KEGG" id="dpx:DAPPUDRAFT_17139"/>
<dbReference type="InterPro" id="IPR036397">
    <property type="entry name" value="RNaseH_sf"/>
</dbReference>
<dbReference type="Proteomes" id="UP000000305">
    <property type="component" value="Unassembled WGS sequence"/>
</dbReference>
<feature type="non-terminal residue" evidence="1">
    <location>
        <position position="69"/>
    </location>
</feature>
<evidence type="ECO:0008006" key="3">
    <source>
        <dbReference type="Google" id="ProtNLM"/>
    </source>
</evidence>
<accession>E9I1D0</accession>
<proteinExistence type="predicted"/>
<reference evidence="1 2" key="1">
    <citation type="journal article" date="2011" name="Science">
        <title>The ecoresponsive genome of Daphnia pulex.</title>
        <authorList>
            <person name="Colbourne J.K."/>
            <person name="Pfrender M.E."/>
            <person name="Gilbert D."/>
            <person name="Thomas W.K."/>
            <person name="Tucker A."/>
            <person name="Oakley T.H."/>
            <person name="Tokishita S."/>
            <person name="Aerts A."/>
            <person name="Arnold G.J."/>
            <person name="Basu M.K."/>
            <person name="Bauer D.J."/>
            <person name="Caceres C.E."/>
            <person name="Carmel L."/>
            <person name="Casola C."/>
            <person name="Choi J.H."/>
            <person name="Detter J.C."/>
            <person name="Dong Q."/>
            <person name="Dusheyko S."/>
            <person name="Eads B.D."/>
            <person name="Frohlich T."/>
            <person name="Geiler-Samerotte K.A."/>
            <person name="Gerlach D."/>
            <person name="Hatcher P."/>
            <person name="Jogdeo S."/>
            <person name="Krijgsveld J."/>
            <person name="Kriventseva E.V."/>
            <person name="Kultz D."/>
            <person name="Laforsch C."/>
            <person name="Lindquist E."/>
            <person name="Lopez J."/>
            <person name="Manak J.R."/>
            <person name="Muller J."/>
            <person name="Pangilinan J."/>
            <person name="Patwardhan R.P."/>
            <person name="Pitluck S."/>
            <person name="Pritham E.J."/>
            <person name="Rechtsteiner A."/>
            <person name="Rho M."/>
            <person name="Rogozin I.B."/>
            <person name="Sakarya O."/>
            <person name="Salamov A."/>
            <person name="Schaack S."/>
            <person name="Shapiro H."/>
            <person name="Shiga Y."/>
            <person name="Skalitzky C."/>
            <person name="Smith Z."/>
            <person name="Souvorov A."/>
            <person name="Sung W."/>
            <person name="Tang Z."/>
            <person name="Tsuchiya D."/>
            <person name="Tu H."/>
            <person name="Vos H."/>
            <person name="Wang M."/>
            <person name="Wolf Y.I."/>
            <person name="Yamagata H."/>
            <person name="Yamada T."/>
            <person name="Ye Y."/>
            <person name="Shaw J.R."/>
            <person name="Andrews J."/>
            <person name="Crease T.J."/>
            <person name="Tang H."/>
            <person name="Lucas S.M."/>
            <person name="Robertson H.M."/>
            <person name="Bork P."/>
            <person name="Koonin E.V."/>
            <person name="Zdobnov E.M."/>
            <person name="Grigoriev I.V."/>
            <person name="Lynch M."/>
            <person name="Boore J.L."/>
        </authorList>
    </citation>
    <scope>NUCLEOTIDE SEQUENCE [LARGE SCALE GENOMIC DNA]</scope>
</reference>